<dbReference type="PROSITE" id="PS50968">
    <property type="entry name" value="BIOTINYL_LIPOYL"/>
    <property type="match status" value="1"/>
</dbReference>
<sequence>MAKKEVKFMLTAFRDGFQSVYGARVLSKDFMPAVEAFVKAGVTYFESGGGATFQSAFFYNQENAFDVMDTFRKTVGPDVNLQTLARGVNVVGLESQPREMIKMHAQLFKKHGVTTIRNFDALNDVNNLIFSGKCIKEAGLKHQVCVSMMALPPGCEGAHDAAFYAKVLKQIKDNVEFDSVCFKDASGTTTPQVVYDTVKEARKLLGSDMHIQVHSHETAGIGAVQYRAALDAGCDCIDLSAAPVSGGTCQTDLIVMWHALRGTEYELNIDIDKIREAEEVFKDCMKDYFLPPESRTVEPMIPFAPMPGGALTANTQMMRDINVMNRFPEVIKAMTEVVKKGGFGTSVTPVSQFYFQQAFNNVMQGNWKKIADGYGKMVLGYFGKTPSTPDPEIVKIASEQLGLQPTTELAMDIDDKNPKKGRKAAEQALKDAGITDLSDENVFIAAACKEKGIQFLKGEAKLGIRKNAPNASSSAGASQAASNEVTVTVGGSSYGIKIENGKAIVDGVSYDYTIKDGIVAGASQAAASASSGSATPVTAGLPGTVVKIVAPVGTQVQDGSTVLIVEAMKMEVEIKSSANGVVKEVKVKPGDAVVAGQELAIVG</sequence>
<dbReference type="Pfam" id="PF00364">
    <property type="entry name" value="Biotin_lipoyl"/>
    <property type="match status" value="1"/>
</dbReference>
<dbReference type="InterPro" id="IPR013785">
    <property type="entry name" value="Aldolase_TIM"/>
</dbReference>
<reference evidence="3 4" key="1">
    <citation type="submission" date="2014-04" db="EMBL/GenBank/DDBJ databases">
        <title>Whole genome sequence of 'Brachyspira hampsonii' D13-03603F2.</title>
        <authorList>
            <person name="Patterson A.H."/>
            <person name="Chaban B."/>
            <person name="Fernando C."/>
            <person name="Harding J.C."/>
            <person name="Hill J.E."/>
        </authorList>
    </citation>
    <scope>NUCLEOTIDE SEQUENCE [LARGE SCALE GENOMIC DNA]</scope>
    <source>
        <strain evidence="3 4">D13-03603F2</strain>
    </source>
</reference>
<gene>
    <name evidence="3" type="ORF">DJ52_08795</name>
</gene>
<dbReference type="RefSeq" id="WP_013112605.1">
    <property type="nucleotide sequence ID" value="NZ_JJMJ01000138.1"/>
</dbReference>
<dbReference type="PANTHER" id="PTHR43778">
    <property type="entry name" value="PYRUVATE CARBOXYLASE"/>
    <property type="match status" value="1"/>
</dbReference>
<dbReference type="CDD" id="cd06850">
    <property type="entry name" value="biotinyl_domain"/>
    <property type="match status" value="1"/>
</dbReference>
<dbReference type="InterPro" id="IPR055268">
    <property type="entry name" value="PCB-like"/>
</dbReference>
<dbReference type="SUPFAM" id="SSF51569">
    <property type="entry name" value="Aldolase"/>
    <property type="match status" value="1"/>
</dbReference>
<evidence type="ECO:0000313" key="3">
    <source>
        <dbReference type="EMBL" id="PPS21773.1"/>
    </source>
</evidence>
<evidence type="ECO:0000259" key="1">
    <source>
        <dbReference type="PROSITE" id="PS50968"/>
    </source>
</evidence>
<evidence type="ECO:0000313" key="4">
    <source>
        <dbReference type="Proteomes" id="UP000238924"/>
    </source>
</evidence>
<dbReference type="InterPro" id="IPR000089">
    <property type="entry name" value="Biotin_lipoyl"/>
</dbReference>
<dbReference type="CDD" id="cd07937">
    <property type="entry name" value="DRE_TIM_PC_TC_5S"/>
    <property type="match status" value="1"/>
</dbReference>
<keyword evidence="4" id="KW-1185">Reference proteome</keyword>
<comment type="caution">
    <text evidence="3">The sequence shown here is derived from an EMBL/GenBank/DDBJ whole genome shotgun (WGS) entry which is preliminary data.</text>
</comment>
<feature type="domain" description="Pyruvate carboxyltransferase" evidence="2">
    <location>
        <begin position="6"/>
        <end position="275"/>
    </location>
</feature>
<feature type="domain" description="Lipoyl-binding" evidence="1">
    <location>
        <begin position="528"/>
        <end position="603"/>
    </location>
</feature>
<organism evidence="3 4">
    <name type="scientific">Brachyspira murdochii</name>
    <dbReference type="NCBI Taxonomy" id="84378"/>
    <lineage>
        <taxon>Bacteria</taxon>
        <taxon>Pseudomonadati</taxon>
        <taxon>Spirochaetota</taxon>
        <taxon>Spirochaetia</taxon>
        <taxon>Brachyspirales</taxon>
        <taxon>Brachyspiraceae</taxon>
        <taxon>Brachyspira</taxon>
    </lineage>
</organism>
<proteinExistence type="predicted"/>
<dbReference type="InterPro" id="IPR003379">
    <property type="entry name" value="Carboxylase_cons_dom"/>
</dbReference>
<dbReference type="Pfam" id="PF02436">
    <property type="entry name" value="PYC_OADA"/>
    <property type="match status" value="1"/>
</dbReference>
<dbReference type="InterPro" id="IPR000891">
    <property type="entry name" value="PYR_CT"/>
</dbReference>
<dbReference type="Pfam" id="PF00682">
    <property type="entry name" value="HMGL-like"/>
    <property type="match status" value="1"/>
</dbReference>
<protein>
    <submittedName>
        <fullName evidence="3">Biotin attachment protein</fullName>
    </submittedName>
</protein>
<name>A0ABX5B3L3_9SPIR</name>
<dbReference type="Gene3D" id="3.20.20.70">
    <property type="entry name" value="Aldolase class I"/>
    <property type="match status" value="1"/>
</dbReference>
<dbReference type="Gene3D" id="2.40.50.100">
    <property type="match status" value="1"/>
</dbReference>
<dbReference type="Proteomes" id="UP000238924">
    <property type="component" value="Unassembled WGS sequence"/>
</dbReference>
<dbReference type="EMBL" id="JJMJ01000138">
    <property type="protein sequence ID" value="PPS21773.1"/>
    <property type="molecule type" value="Genomic_DNA"/>
</dbReference>
<dbReference type="PANTHER" id="PTHR43778:SF2">
    <property type="entry name" value="PYRUVATE CARBOXYLASE, MITOCHONDRIAL"/>
    <property type="match status" value="1"/>
</dbReference>
<dbReference type="InterPro" id="IPR011053">
    <property type="entry name" value="Single_hybrid_motif"/>
</dbReference>
<dbReference type="SUPFAM" id="SSF89000">
    <property type="entry name" value="post-HMGL domain-like"/>
    <property type="match status" value="1"/>
</dbReference>
<accession>A0ABX5B3L3</accession>
<evidence type="ECO:0000259" key="2">
    <source>
        <dbReference type="PROSITE" id="PS50991"/>
    </source>
</evidence>
<dbReference type="PROSITE" id="PS50991">
    <property type="entry name" value="PYR_CT"/>
    <property type="match status" value="1"/>
</dbReference>
<dbReference type="SUPFAM" id="SSF51230">
    <property type="entry name" value="Single hybrid motif"/>
    <property type="match status" value="1"/>
</dbReference>